<feature type="compositionally biased region" description="Basic and acidic residues" evidence="1">
    <location>
        <begin position="14"/>
        <end position="24"/>
    </location>
</feature>
<accession>A0A8T0FS69</accession>
<reference evidence="2" key="2">
    <citation type="submission" date="2020-06" db="EMBL/GenBank/DDBJ databases">
        <authorList>
            <person name="Sheffer M."/>
        </authorList>
    </citation>
    <scope>NUCLEOTIDE SEQUENCE</scope>
</reference>
<reference evidence="2" key="1">
    <citation type="journal article" date="2020" name="bioRxiv">
        <title>Chromosome-level reference genome of the European wasp spider Argiope bruennichi: a resource for studies on range expansion and evolutionary adaptation.</title>
        <authorList>
            <person name="Sheffer M.M."/>
            <person name="Hoppe A."/>
            <person name="Krehenwinkel H."/>
            <person name="Uhl G."/>
            <person name="Kuss A.W."/>
            <person name="Jensen L."/>
            <person name="Jensen C."/>
            <person name="Gillespie R.G."/>
            <person name="Hoff K.J."/>
            <person name="Prost S."/>
        </authorList>
    </citation>
    <scope>NUCLEOTIDE SEQUENCE</scope>
</reference>
<name>A0A8T0FS69_ARGBR</name>
<keyword evidence="3" id="KW-1185">Reference proteome</keyword>
<sequence length="145" mass="16642">MPNGRRLHPLLDSGHPDRLADPPFHHPYVYPTSQVLHPPHRSFHSVRHRLCLVPGSVRLPRQRRLALRWRKEETETQATLRNGTFEAFLGEWVLSWVSNSVRAGEGGVNPNHVTCIQECTDKYKGKQTVFICGNLRKIRTTGCMK</sequence>
<comment type="caution">
    <text evidence="2">The sequence shown here is derived from an EMBL/GenBank/DDBJ whole genome shotgun (WGS) entry which is preliminary data.</text>
</comment>
<evidence type="ECO:0000313" key="2">
    <source>
        <dbReference type="EMBL" id="KAF8793656.1"/>
    </source>
</evidence>
<organism evidence="2 3">
    <name type="scientific">Argiope bruennichi</name>
    <name type="common">Wasp spider</name>
    <name type="synonym">Aranea bruennichi</name>
    <dbReference type="NCBI Taxonomy" id="94029"/>
    <lineage>
        <taxon>Eukaryota</taxon>
        <taxon>Metazoa</taxon>
        <taxon>Ecdysozoa</taxon>
        <taxon>Arthropoda</taxon>
        <taxon>Chelicerata</taxon>
        <taxon>Arachnida</taxon>
        <taxon>Araneae</taxon>
        <taxon>Araneomorphae</taxon>
        <taxon>Entelegynae</taxon>
        <taxon>Araneoidea</taxon>
        <taxon>Araneidae</taxon>
        <taxon>Argiope</taxon>
    </lineage>
</organism>
<protein>
    <submittedName>
        <fullName evidence="2">Uncharacterized protein</fullName>
    </submittedName>
</protein>
<feature type="region of interest" description="Disordered" evidence="1">
    <location>
        <begin position="1"/>
        <end position="24"/>
    </location>
</feature>
<evidence type="ECO:0000313" key="3">
    <source>
        <dbReference type="Proteomes" id="UP000807504"/>
    </source>
</evidence>
<gene>
    <name evidence="2" type="ORF">HNY73_001707</name>
</gene>
<evidence type="ECO:0000256" key="1">
    <source>
        <dbReference type="SAM" id="MobiDB-lite"/>
    </source>
</evidence>
<dbReference type="Proteomes" id="UP000807504">
    <property type="component" value="Unassembled WGS sequence"/>
</dbReference>
<proteinExistence type="predicted"/>
<dbReference type="AlphaFoldDB" id="A0A8T0FS69"/>
<dbReference type="EMBL" id="JABXBU010000002">
    <property type="protein sequence ID" value="KAF8793656.1"/>
    <property type="molecule type" value="Genomic_DNA"/>
</dbReference>